<dbReference type="RefSeq" id="WP_284589478.1">
    <property type="nucleotide sequence ID" value="NZ_JASNVO010000001.1"/>
</dbReference>
<feature type="signal peptide" evidence="2">
    <location>
        <begin position="1"/>
        <end position="27"/>
    </location>
</feature>
<dbReference type="Pfam" id="PF24837">
    <property type="entry name" value="AMIN-like"/>
    <property type="match status" value="1"/>
</dbReference>
<feature type="chain" id="PRO_5042988008" description="AMIN-like domain-containing protein" evidence="2">
    <location>
        <begin position="28"/>
        <end position="241"/>
    </location>
</feature>
<feature type="region of interest" description="Disordered" evidence="1">
    <location>
        <begin position="26"/>
        <end position="117"/>
    </location>
</feature>
<feature type="domain" description="AMIN-like" evidence="3">
    <location>
        <begin position="116"/>
        <end position="240"/>
    </location>
</feature>
<dbReference type="PROSITE" id="PS51257">
    <property type="entry name" value="PROKAR_LIPOPROTEIN"/>
    <property type="match status" value="1"/>
</dbReference>
<dbReference type="Gene3D" id="2.60.40.3500">
    <property type="match status" value="1"/>
</dbReference>
<dbReference type="Proteomes" id="UP001226160">
    <property type="component" value="Unassembled WGS sequence"/>
</dbReference>
<accession>A0AAP4F9G8</accession>
<feature type="compositionally biased region" description="Basic and acidic residues" evidence="1">
    <location>
        <begin position="58"/>
        <end position="67"/>
    </location>
</feature>
<feature type="compositionally biased region" description="Low complexity" evidence="1">
    <location>
        <begin position="26"/>
        <end position="49"/>
    </location>
</feature>
<sequence>MNTSRKFLSLVATVSAAGLVLAACASADDSNDSAQRPTSTVTSTSPQPSEAADSTTPNDEHSSTAEKPEDDGAADTSRTTAARGQSSAQPAGAKMLGTPSLEDRQDLPADYGNLSPTDVRVGSHQGFDRVVFEFEGTGKPGWFTRLTEEPAQPGSGFPVEYAGNIALNVAIEGTPAPIDPEKQAKWIDINAQFPGAGSVTEVKLAGAFEGQSVFVIGLDKPRPYSITRLENPTRVVVDIQK</sequence>
<dbReference type="InterPro" id="IPR056303">
    <property type="entry name" value="AMIN-like"/>
</dbReference>
<protein>
    <recommendedName>
        <fullName evidence="3">AMIN-like domain-containing protein</fullName>
    </recommendedName>
</protein>
<reference evidence="4" key="1">
    <citation type="submission" date="2023-05" db="EMBL/GenBank/DDBJ databases">
        <title>Metabolic capabilities are highly conserved among human nasal-associated Corynebacterium species in pangenomic analyses.</title>
        <authorList>
            <person name="Tran T.H."/>
            <person name="Roberts A.Q."/>
            <person name="Escapa I.F."/>
            <person name="Gao W."/>
            <person name="Conlan S."/>
            <person name="Kong H."/>
            <person name="Segre J.A."/>
            <person name="Kelly M.S."/>
            <person name="Lemon K.P."/>
        </authorList>
    </citation>
    <scope>NUCLEOTIDE SEQUENCE</scope>
    <source>
        <strain evidence="4">KPL2654</strain>
    </source>
</reference>
<evidence type="ECO:0000259" key="3">
    <source>
        <dbReference type="Pfam" id="PF24837"/>
    </source>
</evidence>
<proteinExistence type="predicted"/>
<evidence type="ECO:0000256" key="1">
    <source>
        <dbReference type="SAM" id="MobiDB-lite"/>
    </source>
</evidence>
<evidence type="ECO:0000256" key="2">
    <source>
        <dbReference type="SAM" id="SignalP"/>
    </source>
</evidence>
<comment type="caution">
    <text evidence="4">The sequence shown here is derived from an EMBL/GenBank/DDBJ whole genome shotgun (WGS) entry which is preliminary data.</text>
</comment>
<evidence type="ECO:0000313" key="5">
    <source>
        <dbReference type="Proteomes" id="UP001226160"/>
    </source>
</evidence>
<dbReference type="AlphaFoldDB" id="A0AAP4F9G8"/>
<feature type="compositionally biased region" description="Polar residues" evidence="1">
    <location>
        <begin position="76"/>
        <end position="89"/>
    </location>
</feature>
<name>A0AAP4F9G8_9CORY</name>
<keyword evidence="2" id="KW-0732">Signal</keyword>
<organism evidence="4 5">
    <name type="scientific">Corynebacterium propinquum</name>
    <dbReference type="NCBI Taxonomy" id="43769"/>
    <lineage>
        <taxon>Bacteria</taxon>
        <taxon>Bacillati</taxon>
        <taxon>Actinomycetota</taxon>
        <taxon>Actinomycetes</taxon>
        <taxon>Mycobacteriales</taxon>
        <taxon>Corynebacteriaceae</taxon>
        <taxon>Corynebacterium</taxon>
    </lineage>
</organism>
<gene>
    <name evidence="4" type="ORF">QPX54_01955</name>
</gene>
<dbReference type="EMBL" id="JASNVP010000002">
    <property type="protein sequence ID" value="MDK4325283.1"/>
    <property type="molecule type" value="Genomic_DNA"/>
</dbReference>
<evidence type="ECO:0000313" key="4">
    <source>
        <dbReference type="EMBL" id="MDK4325283.1"/>
    </source>
</evidence>